<dbReference type="PANTHER" id="PTHR41248:SF1">
    <property type="entry name" value="NORD PROTEIN"/>
    <property type="match status" value="1"/>
</dbReference>
<dbReference type="SUPFAM" id="SSF53300">
    <property type="entry name" value="vWA-like"/>
    <property type="match status" value="1"/>
</dbReference>
<dbReference type="PANTHER" id="PTHR41248">
    <property type="entry name" value="NORD PROTEIN"/>
    <property type="match status" value="1"/>
</dbReference>
<dbReference type="Pfam" id="PF00092">
    <property type="entry name" value="VWA"/>
    <property type="match status" value="1"/>
</dbReference>
<protein>
    <submittedName>
        <fullName evidence="2">Rubisco activation protein CbbO</fullName>
    </submittedName>
    <submittedName>
        <fullName evidence="3">VWA domain-containing protein</fullName>
    </submittedName>
</protein>
<dbReference type="SMART" id="SM00327">
    <property type="entry name" value="VWA"/>
    <property type="match status" value="1"/>
</dbReference>
<accession>A0A1J5TSZ4</accession>
<evidence type="ECO:0000313" key="5">
    <source>
        <dbReference type="Proteomes" id="UP000643672"/>
    </source>
</evidence>
<feature type="domain" description="VWFA" evidence="1">
    <location>
        <begin position="595"/>
        <end position="783"/>
    </location>
</feature>
<dbReference type="RefSeq" id="WP_071565075.1">
    <property type="nucleotide sequence ID" value="NZ_CAESAQ020000087.1"/>
</dbReference>
<comment type="caution">
    <text evidence="3">The sequence shown here is derived from an EMBL/GenBank/DDBJ whole genome shotgun (WGS) entry which is preliminary data.</text>
</comment>
<sequence length="785" mass="89013">MPKIILEEYTEFLEKITPEVKSVLDATFQEATRVISPAGLKEYLDGAKALCDLGRGNDLVIIYLEVMPQIAKECGEDIIPDCVTAAMKASSMTSGEVIGLLLSNLPVVARHLGDAQLVRGYLTLIHQLASTAARGLRPMLLHIDELLSKLTLSGLRRWANFGAKAYRRDFNNLTAYFALESADSRAMLEKERRGVLFVRVQRKLNFYLRALWGRDFFIRPTGADYTDFRPYIEDRIFYVPDALDDTTVDGMAIEGLEVYRATVAHMASHLMYTSQPMSAEQLSPAQMFFIGLLEDARVEYKAVQAFPGLKKLWCSLMKLQHEEPAEHPTMAVLENFALQLLDDSVVGKDAQLNAFAKKFHAEIEANQDDNHFAWLMGIELYNLFAGKKAVPSLRILERYRIDYRDDNRIVWHYEDINWDMGVEYMAASQKQTRYKVSPLMMAHEVDCELAGDDAQEIWTCTDLMRTYEDDLTDDAQSFNETMGKEPISDPFHYQEWDYQIQLHRPDWVTIYERRAPKGNAEDIEDILTEYKPIAHRIRQIIDLLTPAGVQRQRGMEDGDEVDINAAIDAMIAIRMGEQPNPRITMRNVLNTRDLSVVVLLDLSESTNETMAGSDKTVLQLTREAATLVATAIEGIGDPFALHGFASDGRHDVQYFRLKDFNQHFDDEAKSRLAGMKGGLSTRMGAALRHAGTHLHKQNEKRKLILLVTDGEPADIDENDPQHLRFDTKKAVEELYSTGVLTYCLTLDPNADTYVKRIFGENNYTVVDNVEKLPEQLPLLFASLTA</sequence>
<reference evidence="2 5" key="3">
    <citation type="submission" date="2020-05" db="EMBL/GenBank/DDBJ databases">
        <authorList>
            <person name="Petersen J."/>
            <person name="Sayavedra L."/>
        </authorList>
    </citation>
    <scope>NUCLEOTIDE SEQUENCE [LARGE SCALE GENOMIC DNA]</scope>
    <source>
        <strain evidence="2">B thermophilus SOXS</strain>
    </source>
</reference>
<dbReference type="Proteomes" id="UP000182798">
    <property type="component" value="Unassembled WGS sequence"/>
</dbReference>
<name>A0A1J5TSZ4_9GAMM</name>
<evidence type="ECO:0000313" key="4">
    <source>
        <dbReference type="Proteomes" id="UP000182798"/>
    </source>
</evidence>
<proteinExistence type="predicted"/>
<gene>
    <name evidence="3" type="ORF">BGC33_08965</name>
    <name evidence="2" type="ORF">THERMOS_2067</name>
</gene>
<organism evidence="3 4">
    <name type="scientific">Bathymodiolus thermophilus thioautotrophic gill symbiont</name>
    <dbReference type="NCBI Taxonomy" id="2360"/>
    <lineage>
        <taxon>Bacteria</taxon>
        <taxon>Pseudomonadati</taxon>
        <taxon>Pseudomonadota</taxon>
        <taxon>Gammaproteobacteria</taxon>
        <taxon>sulfur-oxidizing symbionts</taxon>
    </lineage>
</organism>
<dbReference type="InterPro" id="IPR051928">
    <property type="entry name" value="NorD/CobT"/>
</dbReference>
<reference evidence="4" key="1">
    <citation type="submission" date="2016-09" db="EMBL/GenBank/DDBJ databases">
        <title>Genome Sequence of Bathymodiolus thermophilus sulfur-oxidizing gill endosymbiont.</title>
        <authorList>
            <person name="Ponnudurai R."/>
            <person name="Kleiner M."/>
            <person name="Sayavedra L."/>
            <person name="Thuermer A."/>
            <person name="Felbeck H."/>
            <person name="Schlueter R."/>
            <person name="Schweder T."/>
            <person name="Markert S."/>
        </authorList>
    </citation>
    <scope>NUCLEOTIDE SEQUENCE [LARGE SCALE GENOMIC DNA]</scope>
    <source>
        <strain evidence="4">BAT/CrabSpa'14</strain>
    </source>
</reference>
<dbReference type="Proteomes" id="UP000643672">
    <property type="component" value="Unassembled WGS sequence"/>
</dbReference>
<dbReference type="AlphaFoldDB" id="A0A1J5TSZ4"/>
<evidence type="ECO:0000313" key="3">
    <source>
        <dbReference type="EMBL" id="OIR24003.1"/>
    </source>
</evidence>
<dbReference type="InterPro" id="IPR036465">
    <property type="entry name" value="vWFA_dom_sf"/>
</dbReference>
<reference evidence="3" key="2">
    <citation type="journal article" date="2017" name="Stand. Genomic Sci.">
        <title>Genome sequence of the sulfur-oxidizing Bathymodiolus thermophilus gill endosymbiont.</title>
        <authorList>
            <person name="Ponnudurai R."/>
            <person name="Sayavedra L."/>
            <person name="Kleiner M."/>
            <person name="Heiden S.E."/>
            <person name="Thurmer A."/>
            <person name="Felbeck H."/>
            <person name="Schluter R."/>
            <person name="Sievert S.M."/>
            <person name="Daniel R."/>
            <person name="Schweder T."/>
            <person name="Markert S."/>
        </authorList>
    </citation>
    <scope>NUCLEOTIDE SEQUENCE</scope>
    <source>
        <strain evidence="3">BAT/CrabSpa'14</strain>
    </source>
</reference>
<dbReference type="EMBL" id="MIQH01000917">
    <property type="protein sequence ID" value="OIR24003.1"/>
    <property type="molecule type" value="Genomic_DNA"/>
</dbReference>
<dbReference type="CDD" id="cd01454">
    <property type="entry name" value="vWA_norD_type"/>
    <property type="match status" value="1"/>
</dbReference>
<dbReference type="PROSITE" id="PS50234">
    <property type="entry name" value="VWFA"/>
    <property type="match status" value="1"/>
</dbReference>
<dbReference type="OrthoDB" id="9758211at2"/>
<keyword evidence="5" id="KW-1185">Reference proteome</keyword>
<dbReference type="InterPro" id="IPR002035">
    <property type="entry name" value="VWF_A"/>
</dbReference>
<dbReference type="EMBL" id="CAESAQ020000087">
    <property type="protein sequence ID" value="CAB5505094.1"/>
    <property type="molecule type" value="Genomic_DNA"/>
</dbReference>
<evidence type="ECO:0000313" key="2">
    <source>
        <dbReference type="EMBL" id="CAB5505094.1"/>
    </source>
</evidence>
<dbReference type="Gene3D" id="3.40.50.410">
    <property type="entry name" value="von Willebrand factor, type A domain"/>
    <property type="match status" value="1"/>
</dbReference>
<evidence type="ECO:0000259" key="1">
    <source>
        <dbReference type="PROSITE" id="PS50234"/>
    </source>
</evidence>